<evidence type="ECO:0000313" key="1">
    <source>
        <dbReference type="EMBL" id="KAF9729530.1"/>
    </source>
</evidence>
<dbReference type="Proteomes" id="UP000756921">
    <property type="component" value="Unassembled WGS sequence"/>
</dbReference>
<dbReference type="EMBL" id="WJXW01000016">
    <property type="protein sequence ID" value="KAF9729530.1"/>
    <property type="molecule type" value="Genomic_DNA"/>
</dbReference>
<accession>A0A9P6G816</accession>
<name>A0A9P6G816_9PLEO</name>
<organism evidence="1 2">
    <name type="scientific">Paraphaeosphaeria minitans</name>
    <dbReference type="NCBI Taxonomy" id="565426"/>
    <lineage>
        <taxon>Eukaryota</taxon>
        <taxon>Fungi</taxon>
        <taxon>Dikarya</taxon>
        <taxon>Ascomycota</taxon>
        <taxon>Pezizomycotina</taxon>
        <taxon>Dothideomycetes</taxon>
        <taxon>Pleosporomycetidae</taxon>
        <taxon>Pleosporales</taxon>
        <taxon>Massarineae</taxon>
        <taxon>Didymosphaeriaceae</taxon>
        <taxon>Paraphaeosphaeria</taxon>
    </lineage>
</organism>
<comment type="caution">
    <text evidence="1">The sequence shown here is derived from an EMBL/GenBank/DDBJ whole genome shotgun (WGS) entry which is preliminary data.</text>
</comment>
<protein>
    <submittedName>
        <fullName evidence="1">Uncharacterized protein</fullName>
    </submittedName>
</protein>
<dbReference type="OrthoDB" id="3794505at2759"/>
<proteinExistence type="predicted"/>
<sequence>MAQLPPQGRPRNAISHSPSGDSYTGLGCFPLGHHTTPAETAALTQTARSLRESKALHQVSPATYDAITAQLAPLREAQSFWARHARDAHVAHAVRELLELLDAKSPALAVYVLPESPRLGSVAPVVWGLAEVDIDVDVAGGKTYLYISGGQADLAGVVLHTFLSSRRVSRLQCFLAEYVLADQAGRLTADWALPARLQEELACLGREELRVLGGRLDGEGRLEAPVLLAKLAGLCEELVEKGEEPVLGGVGGRGGGVGLSG</sequence>
<gene>
    <name evidence="1" type="ORF">PMIN01_12394</name>
</gene>
<keyword evidence="2" id="KW-1185">Reference proteome</keyword>
<reference evidence="1" key="1">
    <citation type="journal article" date="2020" name="Mol. Plant Microbe Interact.">
        <title>Genome Sequence of the Biocontrol Agent Coniothyrium minitans strain Conio (IMI 134523).</title>
        <authorList>
            <person name="Patel D."/>
            <person name="Shittu T.A."/>
            <person name="Baroncelli R."/>
            <person name="Muthumeenakshi S."/>
            <person name="Osborne T.H."/>
            <person name="Janganan T.K."/>
            <person name="Sreenivasaprasad S."/>
        </authorList>
    </citation>
    <scope>NUCLEOTIDE SEQUENCE</scope>
    <source>
        <strain evidence="1">Conio</strain>
    </source>
</reference>
<dbReference type="AlphaFoldDB" id="A0A9P6G816"/>
<evidence type="ECO:0000313" key="2">
    <source>
        <dbReference type="Proteomes" id="UP000756921"/>
    </source>
</evidence>